<dbReference type="InterPro" id="IPR012338">
    <property type="entry name" value="Beta-lactam/transpept-like"/>
</dbReference>
<dbReference type="Pfam" id="PF00144">
    <property type="entry name" value="Beta-lactamase"/>
    <property type="match status" value="1"/>
</dbReference>
<protein>
    <submittedName>
        <fullName evidence="3">Beta-lactamase family protein</fullName>
    </submittedName>
</protein>
<dbReference type="KEGG" id="pei:H9L10_03385"/>
<name>A0A7G9R3E0_9MICO</name>
<evidence type="ECO:0000259" key="1">
    <source>
        <dbReference type="Pfam" id="PF00144"/>
    </source>
</evidence>
<evidence type="ECO:0000313" key="4">
    <source>
        <dbReference type="Proteomes" id="UP000515976"/>
    </source>
</evidence>
<dbReference type="Proteomes" id="UP000515976">
    <property type="component" value="Chromosome"/>
</dbReference>
<dbReference type="AlphaFoldDB" id="A0A7G9R3E0"/>
<sequence>MTTADRTTALLDHALASAQHEGRLPSVVAGLVRDGELVWHGAAGTLDGRAGGPAADADTQYRMGSITKTFVAVCVLRLRDAGRLDLADRFEEHVPGSALGGVTLEQLLTHAGGTQAETHGPWWERTPGGDWDSLAASPAGQRFRAGRRFHYSNVGYAALGRLLEAHHGTGWADVVHSELLEPLGMGRTTPRPTGRAAPGLAVHPFADVLHVEPEHDAGAMAPAGQLWTTVGDLARWAAFLAGDTAGLLDAETLAEMCEPHHVVDEPGQPWTGAHGLGWQVWNVDGVRYAGHGGSMPGFLAGLRVRLEDGDGVVTLTNTTSSTAPRGLAERLLQVLGENEPRPVAPWSATGDPGLLELVGTWHWGPATTTATLAGEHLVLGEPGTGRGSRFARTGEDTWVGLDGYYTGEPLRVLRRADGSVSHLDLASFRFTRVPYDPAADIPGGVDDRGWH</sequence>
<dbReference type="InterPro" id="IPR001466">
    <property type="entry name" value="Beta-lactam-related"/>
</dbReference>
<dbReference type="EMBL" id="CP060712">
    <property type="protein sequence ID" value="QNN50115.1"/>
    <property type="molecule type" value="Genomic_DNA"/>
</dbReference>
<dbReference type="InterPro" id="IPR050491">
    <property type="entry name" value="AmpC-like"/>
</dbReference>
<evidence type="ECO:0000313" key="3">
    <source>
        <dbReference type="EMBL" id="QNN50115.1"/>
    </source>
</evidence>
<gene>
    <name evidence="3" type="ORF">H9L10_03385</name>
</gene>
<dbReference type="RefSeq" id="WP_187566768.1">
    <property type="nucleotide sequence ID" value="NZ_BMMY01000002.1"/>
</dbReference>
<proteinExistence type="predicted"/>
<feature type="domain" description="DUF7586" evidence="2">
    <location>
        <begin position="351"/>
        <end position="432"/>
    </location>
</feature>
<dbReference type="PANTHER" id="PTHR46825">
    <property type="entry name" value="D-ALANYL-D-ALANINE-CARBOXYPEPTIDASE/ENDOPEPTIDASE AMPH"/>
    <property type="match status" value="1"/>
</dbReference>
<organism evidence="3 4">
    <name type="scientific">Phycicoccus endophyticus</name>
    <dbReference type="NCBI Taxonomy" id="1690220"/>
    <lineage>
        <taxon>Bacteria</taxon>
        <taxon>Bacillati</taxon>
        <taxon>Actinomycetota</taxon>
        <taxon>Actinomycetes</taxon>
        <taxon>Micrococcales</taxon>
        <taxon>Intrasporangiaceae</taxon>
        <taxon>Phycicoccus</taxon>
    </lineage>
</organism>
<evidence type="ECO:0000259" key="2">
    <source>
        <dbReference type="Pfam" id="PF24491"/>
    </source>
</evidence>
<dbReference type="SUPFAM" id="SSF56601">
    <property type="entry name" value="beta-lactamase/transpeptidase-like"/>
    <property type="match status" value="1"/>
</dbReference>
<dbReference type="Gene3D" id="3.40.710.10">
    <property type="entry name" value="DD-peptidase/beta-lactamase superfamily"/>
    <property type="match status" value="1"/>
</dbReference>
<feature type="domain" description="Beta-lactamase-related" evidence="1">
    <location>
        <begin position="12"/>
        <end position="331"/>
    </location>
</feature>
<dbReference type="Pfam" id="PF24491">
    <property type="entry name" value="DUF7586"/>
    <property type="match status" value="1"/>
</dbReference>
<keyword evidence="4" id="KW-1185">Reference proteome</keyword>
<accession>A0A7G9R3E0</accession>
<dbReference type="InterPro" id="IPR056008">
    <property type="entry name" value="DUF7586"/>
</dbReference>
<dbReference type="PANTHER" id="PTHR46825:SF7">
    <property type="entry name" value="D-ALANYL-D-ALANINE CARBOXYPEPTIDASE"/>
    <property type="match status" value="1"/>
</dbReference>
<reference evidence="3 4" key="1">
    <citation type="submission" date="2020-08" db="EMBL/GenBank/DDBJ databases">
        <title>Genome sequence of Phycicoccus endophyticus JCM 31784T.</title>
        <authorList>
            <person name="Hyun D.-W."/>
            <person name="Bae J.-W."/>
        </authorList>
    </citation>
    <scope>NUCLEOTIDE SEQUENCE [LARGE SCALE GENOMIC DNA]</scope>
    <source>
        <strain evidence="3 4">JCM 31784</strain>
    </source>
</reference>